<proteinExistence type="predicted"/>
<feature type="transmembrane region" description="Helical" evidence="2">
    <location>
        <begin position="82"/>
        <end position="102"/>
    </location>
</feature>
<dbReference type="RefSeq" id="WP_065014682.1">
    <property type="nucleotide sequence ID" value="NZ_LZKJ01000114.1"/>
</dbReference>
<dbReference type="Proteomes" id="UP000093592">
    <property type="component" value="Unassembled WGS sequence"/>
</dbReference>
<accession>A0A1A2Z766</accession>
<dbReference type="Pfam" id="PF11209">
    <property type="entry name" value="LmeA"/>
    <property type="match status" value="1"/>
</dbReference>
<keyword evidence="2" id="KW-1133">Transmembrane helix</keyword>
<evidence type="ECO:0000313" key="3">
    <source>
        <dbReference type="EMBL" id="OBI46120.1"/>
    </source>
</evidence>
<organism evidence="3 4">
    <name type="scientific">Mycobacterium kyorinense</name>
    <dbReference type="NCBI Taxonomy" id="487514"/>
    <lineage>
        <taxon>Bacteria</taxon>
        <taxon>Bacillati</taxon>
        <taxon>Actinomycetota</taxon>
        <taxon>Actinomycetes</taxon>
        <taxon>Mycobacteriales</taxon>
        <taxon>Mycobacteriaceae</taxon>
        <taxon>Mycobacterium</taxon>
    </lineage>
</organism>
<sequence length="319" mass="32971">MTNPQEPPHDDPSIWARPGSEGGPAQPSAPDQADSPPAAHDQPTAGLAPPYSEDAPTEATSGLPPSEDAPVKKRRRWLRDPVSVVLVLVIVVALTIAGLVGGEIYARHRADSVVAAATECVVHDKVNVSFGPTPFLLQHITGHYRGISIHTAGNQVRDAKGMKADILIDDVDLHGDANSKGTIGSLDASITWTSDGIKQTVAGSIPFIGGLVNSVATDPNAGTIELKGALGLGSVTVKPQVADNGLALQVVSVTAMGAPIPRETAQSALDIFASRLANDYPLGIHADSVQVTEDGVAAHFSTRDAAIPPGQSDPCFANL</sequence>
<reference evidence="4" key="1">
    <citation type="submission" date="2016-06" db="EMBL/GenBank/DDBJ databases">
        <authorList>
            <person name="Sutton G."/>
            <person name="Brinkac L."/>
            <person name="Sanka R."/>
            <person name="Adams M."/>
            <person name="Lau E."/>
            <person name="Sam S."/>
            <person name="Sreng N."/>
            <person name="Him V."/>
            <person name="Kerleguer A."/>
            <person name="Cheng S."/>
        </authorList>
    </citation>
    <scope>NUCLEOTIDE SEQUENCE [LARGE SCALE GENOMIC DNA]</scope>
    <source>
        <strain evidence="4">E861</strain>
    </source>
</reference>
<dbReference type="OrthoDB" id="4201904at2"/>
<comment type="caution">
    <text evidence="3">The sequence shown here is derived from an EMBL/GenBank/DDBJ whole genome shotgun (WGS) entry which is preliminary data.</text>
</comment>
<feature type="compositionally biased region" description="Low complexity" evidence="1">
    <location>
        <begin position="24"/>
        <end position="39"/>
    </location>
</feature>
<keyword evidence="2" id="KW-0472">Membrane</keyword>
<dbReference type="AlphaFoldDB" id="A0A1A2Z766"/>
<name>A0A1A2Z766_9MYCO</name>
<keyword evidence="2" id="KW-0812">Transmembrane</keyword>
<dbReference type="EMBL" id="LZKJ01000114">
    <property type="protein sequence ID" value="OBI46120.1"/>
    <property type="molecule type" value="Genomic_DNA"/>
</dbReference>
<evidence type="ECO:0008006" key="5">
    <source>
        <dbReference type="Google" id="ProtNLM"/>
    </source>
</evidence>
<evidence type="ECO:0000256" key="2">
    <source>
        <dbReference type="SAM" id="Phobius"/>
    </source>
</evidence>
<evidence type="ECO:0000256" key="1">
    <source>
        <dbReference type="SAM" id="MobiDB-lite"/>
    </source>
</evidence>
<evidence type="ECO:0000313" key="4">
    <source>
        <dbReference type="Proteomes" id="UP000093592"/>
    </source>
</evidence>
<feature type="region of interest" description="Disordered" evidence="1">
    <location>
        <begin position="1"/>
        <end position="72"/>
    </location>
</feature>
<dbReference type="InterPro" id="IPR021373">
    <property type="entry name" value="DUF2993"/>
</dbReference>
<gene>
    <name evidence="3" type="ORF">A5707_22000</name>
</gene>
<protein>
    <recommendedName>
        <fullName evidence="5">DUF2993 domain-containing protein</fullName>
    </recommendedName>
</protein>